<organism evidence="2 3">
    <name type="scientific">Gracilimonas sediminicola</name>
    <dbReference type="NCBI Taxonomy" id="2952158"/>
    <lineage>
        <taxon>Bacteria</taxon>
        <taxon>Pseudomonadati</taxon>
        <taxon>Balneolota</taxon>
        <taxon>Balneolia</taxon>
        <taxon>Balneolales</taxon>
        <taxon>Balneolaceae</taxon>
        <taxon>Gracilimonas</taxon>
    </lineage>
</organism>
<feature type="signal peptide" evidence="1">
    <location>
        <begin position="1"/>
        <end position="22"/>
    </location>
</feature>
<accession>A0A9X2L2Z3</accession>
<keyword evidence="1" id="KW-0732">Signal</keyword>
<dbReference type="RefSeq" id="WP_255134243.1">
    <property type="nucleotide sequence ID" value="NZ_JANDBC010000001.1"/>
</dbReference>
<dbReference type="Proteomes" id="UP001139125">
    <property type="component" value="Unassembled WGS sequence"/>
</dbReference>
<evidence type="ECO:0000313" key="3">
    <source>
        <dbReference type="Proteomes" id="UP001139125"/>
    </source>
</evidence>
<gene>
    <name evidence="2" type="ORF">NM125_07250</name>
</gene>
<dbReference type="EMBL" id="JANDBC010000001">
    <property type="protein sequence ID" value="MCP9291376.1"/>
    <property type="molecule type" value="Genomic_DNA"/>
</dbReference>
<keyword evidence="3" id="KW-1185">Reference proteome</keyword>
<comment type="caution">
    <text evidence="2">The sequence shown here is derived from an EMBL/GenBank/DDBJ whole genome shotgun (WGS) entry which is preliminary data.</text>
</comment>
<proteinExistence type="predicted"/>
<sequence length="132" mass="15130">MYKFIIKFTVILLLTITGYVSAAAQTTVTFNLDMKRALQDSLFIPSTDKVILVGDVRPLNEINEIYLRDEEPIDSIFTAEVTFKRYLDGDQISYNFVLDTQSKKYEEPRPRSLRLSGNDMILPPIQFGATAW</sequence>
<name>A0A9X2L2Z3_9BACT</name>
<protein>
    <submittedName>
        <fullName evidence="2">Uncharacterized protein</fullName>
    </submittedName>
</protein>
<dbReference type="AlphaFoldDB" id="A0A9X2L2Z3"/>
<evidence type="ECO:0000313" key="2">
    <source>
        <dbReference type="EMBL" id="MCP9291376.1"/>
    </source>
</evidence>
<feature type="chain" id="PRO_5040775087" evidence="1">
    <location>
        <begin position="23"/>
        <end position="132"/>
    </location>
</feature>
<evidence type="ECO:0000256" key="1">
    <source>
        <dbReference type="SAM" id="SignalP"/>
    </source>
</evidence>
<reference evidence="2" key="1">
    <citation type="submission" date="2022-06" db="EMBL/GenBank/DDBJ databases">
        <title>Gracilimonas sp. CAU 1638 isolated from sea sediment.</title>
        <authorList>
            <person name="Kim W."/>
        </authorList>
    </citation>
    <scope>NUCLEOTIDE SEQUENCE</scope>
    <source>
        <strain evidence="2">CAU 1638</strain>
    </source>
</reference>